<evidence type="ECO:0000256" key="6">
    <source>
        <dbReference type="SAM" id="MobiDB-lite"/>
    </source>
</evidence>
<feature type="transmembrane region" description="Helical" evidence="7">
    <location>
        <begin position="31"/>
        <end position="48"/>
    </location>
</feature>
<keyword evidence="4" id="KW-0333">Golgi apparatus</keyword>
<organism evidence="8 9">
    <name type="scientific">Pygocentrus nattereri</name>
    <name type="common">Red-bellied piranha</name>
    <dbReference type="NCBI Taxonomy" id="42514"/>
    <lineage>
        <taxon>Eukaryota</taxon>
        <taxon>Metazoa</taxon>
        <taxon>Chordata</taxon>
        <taxon>Craniata</taxon>
        <taxon>Vertebrata</taxon>
        <taxon>Euteleostomi</taxon>
        <taxon>Actinopterygii</taxon>
        <taxon>Neopterygii</taxon>
        <taxon>Teleostei</taxon>
        <taxon>Ostariophysi</taxon>
        <taxon>Characiformes</taxon>
        <taxon>Characoidei</taxon>
        <taxon>Pygocentrus</taxon>
    </lineage>
</organism>
<keyword evidence="9" id="KW-1185">Reference proteome</keyword>
<protein>
    <recommendedName>
        <fullName evidence="10">Golgi associated kinase 1A</fullName>
    </recommendedName>
</protein>
<evidence type="ECO:0000256" key="3">
    <source>
        <dbReference type="ARBA" id="ARBA00007691"/>
    </source>
</evidence>
<name>A0A3B4CYC4_PYGNA</name>
<dbReference type="CTD" id="729085"/>
<dbReference type="Ensembl" id="ENSPNAT00000037769.2">
    <property type="protein sequence ID" value="ENSPNAP00000015539.1"/>
    <property type="gene ID" value="ENSPNAG00000021580.2"/>
</dbReference>
<proteinExistence type="inferred from homology"/>
<dbReference type="OrthoDB" id="10011371at2759"/>
<dbReference type="PANTHER" id="PTHR15905">
    <property type="entry name" value="GOLGI-ASSOCIATED KINASE 1B-RELATED"/>
    <property type="match status" value="1"/>
</dbReference>
<accession>A0A3B4CYC4</accession>
<evidence type="ECO:0000256" key="2">
    <source>
        <dbReference type="ARBA" id="ARBA00004555"/>
    </source>
</evidence>
<sequence>MDSELRRESNRCTRSPRAMGLRARLKLRVKWRYIVASLSLLVLSAVMINTHSPSPSQQKRLLSRWPLHNYPTGLKRMGPKLPLHQLPSNGHSGIWKFSKSKDSAKHQLVVGYHQHRGSNVHEKVQQATKKKMKNSAKRTFTKSKQSKRKHMSQTFTVSEKLRFAKKTGNGSDSKYAIQLLLPRPDQTIPKPASMQSLHPDIKPCRHKCTPDGSKPEKLVGKSGELKWGPRKTKTHERQAKPAEKKRHHFLVENNSISGAGAEGKDYVAGWCETSHSKAFSESLNWTKAESLPWLSRDDVEKMHLLAKGTVLSKARIPGHGQVLQVGLGGHNDTSSLVGDHSRLCQTGNCALIKRPSDWFEVFAFHLDRILGLNRSLPAVLRIFHSNHLPYKYTNGSPRPVVWWDPDIQHLDDDDNDQNSFSLTWPQYQALLKSKCGMKVPLNSSGCVGVHNSEWARLALFDFLLQVNDRLDRYCCGFRPDPADMCVENLLNVKCANPKDLMLVHILVRGSNPSRLVFIDNAGRPHHQHDNLNFRLVEGIDEFPERAIRVLQSGCLEQLLLRSLSVDKELWESRGGVPGLRATIHTIQQRARALLQHLQEKKLNTNMWN</sequence>
<dbReference type="GeneID" id="108428925"/>
<keyword evidence="7" id="KW-0812">Transmembrane</keyword>
<feature type="region of interest" description="Disordered" evidence="6">
    <location>
        <begin position="208"/>
        <end position="244"/>
    </location>
</feature>
<evidence type="ECO:0000256" key="7">
    <source>
        <dbReference type="SAM" id="Phobius"/>
    </source>
</evidence>
<evidence type="ECO:0000256" key="1">
    <source>
        <dbReference type="ARBA" id="ARBA00004308"/>
    </source>
</evidence>
<gene>
    <name evidence="8" type="primary">GASK1A</name>
</gene>
<dbReference type="PANTHER" id="PTHR15905:SF5">
    <property type="entry name" value="GOLGI-ASSOCIATED KINASE 1A"/>
    <property type="match status" value="1"/>
</dbReference>
<keyword evidence="7" id="KW-1133">Transmembrane helix</keyword>
<dbReference type="GeneTree" id="ENSGT00420000029769"/>
<evidence type="ECO:0000313" key="9">
    <source>
        <dbReference type="Proteomes" id="UP001501920"/>
    </source>
</evidence>
<comment type="subcellular location">
    <subcellularLocation>
        <location evidence="1">Endomembrane system</location>
    </subcellularLocation>
    <subcellularLocation>
        <location evidence="2">Golgi apparatus</location>
    </subcellularLocation>
</comment>
<evidence type="ECO:0000313" key="8">
    <source>
        <dbReference type="Ensembl" id="ENSPNAP00000015539.1"/>
    </source>
</evidence>
<keyword evidence="5 7" id="KW-0472">Membrane</keyword>
<evidence type="ECO:0008006" key="10">
    <source>
        <dbReference type="Google" id="ProtNLM"/>
    </source>
</evidence>
<evidence type="ECO:0000256" key="4">
    <source>
        <dbReference type="ARBA" id="ARBA00023034"/>
    </source>
</evidence>
<dbReference type="STRING" id="42514.ENSPNAP00000015539"/>
<dbReference type="GO" id="GO:0005794">
    <property type="term" value="C:Golgi apparatus"/>
    <property type="evidence" value="ECO:0007669"/>
    <property type="project" value="UniProtKB-SubCell"/>
</dbReference>
<reference evidence="8" key="3">
    <citation type="submission" date="2025-09" db="UniProtKB">
        <authorList>
            <consortium name="Ensembl"/>
        </authorList>
    </citation>
    <scope>IDENTIFICATION</scope>
</reference>
<dbReference type="OMA" id="SVDKELW"/>
<dbReference type="Pfam" id="PF15051">
    <property type="entry name" value="FAM198"/>
    <property type="match status" value="1"/>
</dbReference>
<comment type="similarity">
    <text evidence="3">Belongs to the GASK family.</text>
</comment>
<dbReference type="RefSeq" id="XP_017555801.1">
    <property type="nucleotide sequence ID" value="XM_017700312.2"/>
</dbReference>
<dbReference type="Proteomes" id="UP001501920">
    <property type="component" value="Chromosome 3"/>
</dbReference>
<feature type="compositionally biased region" description="Basic residues" evidence="6">
    <location>
        <begin position="128"/>
        <end position="151"/>
    </location>
</feature>
<dbReference type="AlphaFoldDB" id="A0A3B4CYC4"/>
<feature type="region of interest" description="Disordered" evidence="6">
    <location>
        <begin position="128"/>
        <end position="154"/>
    </location>
</feature>
<reference evidence="8" key="2">
    <citation type="submission" date="2025-08" db="UniProtKB">
        <authorList>
            <consortium name="Ensembl"/>
        </authorList>
    </citation>
    <scope>IDENTIFICATION</scope>
</reference>
<reference evidence="8 9" key="1">
    <citation type="submission" date="2020-10" db="EMBL/GenBank/DDBJ databases">
        <title>Pygocentrus nattereri (red-bellied piranha) genome, fPygNat1, primary haplotype.</title>
        <authorList>
            <person name="Myers G."/>
            <person name="Meyer A."/>
            <person name="Karagic N."/>
            <person name="Pippel M."/>
            <person name="Winkler S."/>
            <person name="Tracey A."/>
            <person name="Wood J."/>
            <person name="Formenti G."/>
            <person name="Howe K."/>
            <person name="Fedrigo O."/>
            <person name="Jarvis E.D."/>
        </authorList>
    </citation>
    <scope>NUCLEOTIDE SEQUENCE [LARGE SCALE GENOMIC DNA]</scope>
</reference>
<evidence type="ECO:0000256" key="5">
    <source>
        <dbReference type="ARBA" id="ARBA00023136"/>
    </source>
</evidence>
<dbReference type="InterPro" id="IPR029207">
    <property type="entry name" value="FAM198"/>
</dbReference>